<keyword evidence="3" id="KW-1185">Reference proteome</keyword>
<feature type="compositionally biased region" description="Basic residues" evidence="1">
    <location>
        <begin position="203"/>
        <end position="215"/>
    </location>
</feature>
<feature type="compositionally biased region" description="Low complexity" evidence="1">
    <location>
        <begin position="167"/>
        <end position="178"/>
    </location>
</feature>
<feature type="compositionally biased region" description="Polar residues" evidence="1">
    <location>
        <begin position="155"/>
        <end position="166"/>
    </location>
</feature>
<gene>
    <name evidence="2" type="ORF">Zmor_005097</name>
</gene>
<evidence type="ECO:0000256" key="1">
    <source>
        <dbReference type="SAM" id="MobiDB-lite"/>
    </source>
</evidence>
<organism evidence="2 3">
    <name type="scientific">Zophobas morio</name>
    <dbReference type="NCBI Taxonomy" id="2755281"/>
    <lineage>
        <taxon>Eukaryota</taxon>
        <taxon>Metazoa</taxon>
        <taxon>Ecdysozoa</taxon>
        <taxon>Arthropoda</taxon>
        <taxon>Hexapoda</taxon>
        <taxon>Insecta</taxon>
        <taxon>Pterygota</taxon>
        <taxon>Neoptera</taxon>
        <taxon>Endopterygota</taxon>
        <taxon>Coleoptera</taxon>
        <taxon>Polyphaga</taxon>
        <taxon>Cucujiformia</taxon>
        <taxon>Tenebrionidae</taxon>
        <taxon>Zophobas</taxon>
    </lineage>
</organism>
<reference evidence="2" key="1">
    <citation type="journal article" date="2023" name="G3 (Bethesda)">
        <title>Whole genome assemblies of Zophobas morio and Tenebrio molitor.</title>
        <authorList>
            <person name="Kaur S."/>
            <person name="Stinson S.A."/>
            <person name="diCenzo G.C."/>
        </authorList>
    </citation>
    <scope>NUCLEOTIDE SEQUENCE</scope>
    <source>
        <strain evidence="2">QUZm001</strain>
    </source>
</reference>
<feature type="compositionally biased region" description="Basic residues" evidence="1">
    <location>
        <begin position="143"/>
        <end position="152"/>
    </location>
</feature>
<dbReference type="AlphaFoldDB" id="A0AA38IMF8"/>
<accession>A0AA38IMF8</accession>
<name>A0AA38IMF8_9CUCU</name>
<dbReference type="SUPFAM" id="SSF57889">
    <property type="entry name" value="Cysteine-rich domain"/>
    <property type="match status" value="1"/>
</dbReference>
<dbReference type="EMBL" id="JALNTZ010000002">
    <property type="protein sequence ID" value="KAJ3660658.1"/>
    <property type="molecule type" value="Genomic_DNA"/>
</dbReference>
<dbReference type="InterPro" id="IPR046349">
    <property type="entry name" value="C1-like_sf"/>
</dbReference>
<evidence type="ECO:0000313" key="2">
    <source>
        <dbReference type="EMBL" id="KAJ3660658.1"/>
    </source>
</evidence>
<sequence>MATATGCSSGTSNFSVCKKCKSKVVTAIKCVNCSNVYHSSCAKLVPSVRHVDVENKILVCCDAVALSADEDDAFFDAVNAIAGQEKKIDVAIFNYIVKQKDILINELREQIRALRESDGAKKGDNNIDNQGAPALEKRDIKHQSLHKNVKKNKQNDSAKTSKSISLNVNNNTDMNSVNESTKPDERGQNDTSVVPKQDEWQTSKHRNSRKSKRQRVIVGESEENANGVATLQTVPKFIDLHVYRLHPSTTEADVIGYLKPMFKEVLCETLPSKHPLQYSSFKVSLYSYNFSKAMDSTIWPKGACIDKFFQWKKKNQPTQK</sequence>
<proteinExistence type="predicted"/>
<evidence type="ECO:0000313" key="3">
    <source>
        <dbReference type="Proteomes" id="UP001168821"/>
    </source>
</evidence>
<comment type="caution">
    <text evidence="2">The sequence shown here is derived from an EMBL/GenBank/DDBJ whole genome shotgun (WGS) entry which is preliminary data.</text>
</comment>
<feature type="region of interest" description="Disordered" evidence="1">
    <location>
        <begin position="119"/>
        <end position="219"/>
    </location>
</feature>
<dbReference type="Proteomes" id="UP001168821">
    <property type="component" value="Unassembled WGS sequence"/>
</dbReference>
<protein>
    <submittedName>
        <fullName evidence="2">Uncharacterized protein</fullName>
    </submittedName>
</protein>